<evidence type="ECO:0000313" key="5">
    <source>
        <dbReference type="Proteomes" id="UP000291485"/>
    </source>
</evidence>
<feature type="domain" description="Response regulatory" evidence="3">
    <location>
        <begin position="6"/>
        <end position="123"/>
    </location>
</feature>
<dbReference type="SUPFAM" id="SSF52172">
    <property type="entry name" value="CheY-like"/>
    <property type="match status" value="1"/>
</dbReference>
<dbReference type="PANTHER" id="PTHR44591:SF3">
    <property type="entry name" value="RESPONSE REGULATORY DOMAIN-CONTAINING PROTEIN"/>
    <property type="match status" value="1"/>
</dbReference>
<dbReference type="Pfam" id="PF00072">
    <property type="entry name" value="Response_reg"/>
    <property type="match status" value="1"/>
</dbReference>
<dbReference type="GO" id="GO:0000160">
    <property type="term" value="P:phosphorelay signal transduction system"/>
    <property type="evidence" value="ECO:0007669"/>
    <property type="project" value="InterPro"/>
</dbReference>
<name>A0A4R0P407_9SPHI</name>
<dbReference type="InterPro" id="IPR011006">
    <property type="entry name" value="CheY-like_superfamily"/>
</dbReference>
<dbReference type="CDD" id="cd00156">
    <property type="entry name" value="REC"/>
    <property type="match status" value="1"/>
</dbReference>
<keyword evidence="5" id="KW-1185">Reference proteome</keyword>
<dbReference type="SMART" id="SM00448">
    <property type="entry name" value="REC"/>
    <property type="match status" value="1"/>
</dbReference>
<dbReference type="InterPro" id="IPR001789">
    <property type="entry name" value="Sig_transdc_resp-reg_receiver"/>
</dbReference>
<reference evidence="4 5" key="1">
    <citation type="submission" date="2019-02" db="EMBL/GenBank/DDBJ databases">
        <title>Pedobacter sp. RP-3-11 sp. nov., isolated from Arctic soil.</title>
        <authorList>
            <person name="Dahal R.H."/>
        </authorList>
    </citation>
    <scope>NUCLEOTIDE SEQUENCE [LARGE SCALE GENOMIC DNA]</scope>
    <source>
        <strain evidence="4 5">RP-3-11</strain>
    </source>
</reference>
<evidence type="ECO:0000256" key="1">
    <source>
        <dbReference type="ARBA" id="ARBA00022553"/>
    </source>
</evidence>
<accession>A0A4R0P407</accession>
<feature type="modified residue" description="4-aspartylphosphate" evidence="2">
    <location>
        <position position="57"/>
    </location>
</feature>
<evidence type="ECO:0000256" key="2">
    <source>
        <dbReference type="PROSITE-ProRule" id="PRU00169"/>
    </source>
</evidence>
<evidence type="ECO:0000259" key="3">
    <source>
        <dbReference type="PROSITE" id="PS50110"/>
    </source>
</evidence>
<dbReference type="Gene3D" id="3.40.50.2300">
    <property type="match status" value="1"/>
</dbReference>
<organism evidence="4 5">
    <name type="scientific">Pedobacter frigidisoli</name>
    <dbReference type="NCBI Taxonomy" id="2530455"/>
    <lineage>
        <taxon>Bacteria</taxon>
        <taxon>Pseudomonadati</taxon>
        <taxon>Bacteroidota</taxon>
        <taxon>Sphingobacteriia</taxon>
        <taxon>Sphingobacteriales</taxon>
        <taxon>Sphingobacteriaceae</taxon>
        <taxon>Pedobacter</taxon>
    </lineage>
</organism>
<sequence length="125" mass="14345">MNENLKILIADDSELMRMVMKGFFKKFLLSPEILETSNLPDAFEVLEKQNFDFLLLDINMPRGDSNPNTVKEVLKKQPHIKICMFTGNDKATLERSYLEAGAVGFIQKDENMGTSLEEVLKRIFN</sequence>
<dbReference type="OrthoDB" id="1013073at2"/>
<dbReference type="PANTHER" id="PTHR44591">
    <property type="entry name" value="STRESS RESPONSE REGULATOR PROTEIN 1"/>
    <property type="match status" value="1"/>
</dbReference>
<gene>
    <name evidence="4" type="ORF">EZ449_08765</name>
</gene>
<dbReference type="PROSITE" id="PS50110">
    <property type="entry name" value="RESPONSE_REGULATORY"/>
    <property type="match status" value="1"/>
</dbReference>
<dbReference type="AlphaFoldDB" id="A0A4R0P407"/>
<dbReference type="InterPro" id="IPR050595">
    <property type="entry name" value="Bact_response_regulator"/>
</dbReference>
<comment type="caution">
    <text evidence="4">The sequence shown here is derived from an EMBL/GenBank/DDBJ whole genome shotgun (WGS) entry which is preliminary data.</text>
</comment>
<dbReference type="Proteomes" id="UP000291485">
    <property type="component" value="Unassembled WGS sequence"/>
</dbReference>
<dbReference type="RefSeq" id="WP_131557768.1">
    <property type="nucleotide sequence ID" value="NZ_SJSN01000006.1"/>
</dbReference>
<keyword evidence="1 2" id="KW-0597">Phosphoprotein</keyword>
<protein>
    <submittedName>
        <fullName evidence="4">Response regulator</fullName>
    </submittedName>
</protein>
<proteinExistence type="predicted"/>
<dbReference type="EMBL" id="SJSN01000006">
    <property type="protein sequence ID" value="TCD10432.1"/>
    <property type="molecule type" value="Genomic_DNA"/>
</dbReference>
<evidence type="ECO:0000313" key="4">
    <source>
        <dbReference type="EMBL" id="TCD10432.1"/>
    </source>
</evidence>